<feature type="compositionally biased region" description="Basic and acidic residues" evidence="3">
    <location>
        <begin position="366"/>
        <end position="375"/>
    </location>
</feature>
<gene>
    <name evidence="6" type="ORF">SPI_01796</name>
</gene>
<dbReference type="EMBL" id="AZHD01000002">
    <property type="protein sequence ID" value="OAA67220.1"/>
    <property type="molecule type" value="Genomic_DNA"/>
</dbReference>
<protein>
    <recommendedName>
        <fullName evidence="5">Phosphatidylinositol N-acetylglucosaminyltransferase subunit H conserved domain-containing protein</fullName>
    </recommendedName>
</protein>
<evidence type="ECO:0000313" key="7">
    <source>
        <dbReference type="Proteomes" id="UP000076874"/>
    </source>
</evidence>
<keyword evidence="4" id="KW-1133">Transmembrane helix</keyword>
<evidence type="ECO:0000259" key="5">
    <source>
        <dbReference type="Pfam" id="PF10181"/>
    </source>
</evidence>
<evidence type="ECO:0000256" key="2">
    <source>
        <dbReference type="ARBA" id="ARBA00009610"/>
    </source>
</evidence>
<evidence type="ECO:0000313" key="6">
    <source>
        <dbReference type="EMBL" id="OAA67220.1"/>
    </source>
</evidence>
<dbReference type="InterPro" id="IPR019328">
    <property type="entry name" value="PIGH-H_dom"/>
</dbReference>
<comment type="pathway">
    <text evidence="1">Glycolipid biosynthesis; glycosylphosphatidylinositol-anchor biosynthesis.</text>
</comment>
<dbReference type="UniPathway" id="UPA00196"/>
<organism evidence="6 7">
    <name type="scientific">Niveomyces insectorum RCEF 264</name>
    <dbReference type="NCBI Taxonomy" id="1081102"/>
    <lineage>
        <taxon>Eukaryota</taxon>
        <taxon>Fungi</taxon>
        <taxon>Dikarya</taxon>
        <taxon>Ascomycota</taxon>
        <taxon>Pezizomycotina</taxon>
        <taxon>Sordariomycetes</taxon>
        <taxon>Hypocreomycetidae</taxon>
        <taxon>Hypocreales</taxon>
        <taxon>Cordycipitaceae</taxon>
        <taxon>Niveomyces</taxon>
    </lineage>
</organism>
<evidence type="ECO:0000256" key="4">
    <source>
        <dbReference type="SAM" id="Phobius"/>
    </source>
</evidence>
<dbReference type="OrthoDB" id="6256716at2759"/>
<sequence>MFEPHLEVRRPSPTTVEFIVTTQPRRSGLAGWALMAVVVAVRLLLATAAAIVLWAWSTNPPPPVWAEAGSASLLSASLDGSGSSTATTAAATTTTFGANGPAVVGSASWLLSHLRAPPRPLLPPLSLSLSLPLPLPFALTVPWPWSWQPQLPPALARAAAACATIHPLVVLPLCAAAVWASVARVHTSESLLVLRGLGIQTRSTGATYVGDLLAGLARVWRTLTAPWALFGSVLAGSGSSSLADGVAFTGGSGGGVSSAYAYYDYCDPSPAATRFIPTETLQDLLVNEAFRGFEVRYYLVAIVGSGSGCARGGHAGKARRDPMSEEEEEEEEGEEEEEEEGEEEGRGGGGKKHGKQKGGSLNGRDGSSDEGHDRDFVDEDCGYGDGDDDDEAHIVVVFPRLLPGLDVVRTVWREARACLYEPDE</sequence>
<dbReference type="Pfam" id="PF10181">
    <property type="entry name" value="PIG-H"/>
    <property type="match status" value="1"/>
</dbReference>
<keyword evidence="7" id="KW-1185">Reference proteome</keyword>
<dbReference type="PANTHER" id="PTHR15231">
    <property type="entry name" value="PHOSPHATIDYLINOSITOL N-ACETYLGLUCOSAMINYLTRANSFERASE SUBUNIT H"/>
    <property type="match status" value="1"/>
</dbReference>
<dbReference type="Proteomes" id="UP000076874">
    <property type="component" value="Unassembled WGS sequence"/>
</dbReference>
<keyword evidence="4" id="KW-0812">Transmembrane</keyword>
<dbReference type="AlphaFoldDB" id="A0A167Z8U8"/>
<dbReference type="PANTHER" id="PTHR15231:SF1">
    <property type="entry name" value="PHOSPHATIDYLINOSITOL N-ACETYLGLUCOSAMINYLTRANSFERASE SUBUNIT H"/>
    <property type="match status" value="1"/>
</dbReference>
<name>A0A167Z8U8_9HYPO</name>
<feature type="transmembrane region" description="Helical" evidence="4">
    <location>
        <begin position="32"/>
        <end position="56"/>
    </location>
</feature>
<dbReference type="STRING" id="1081102.A0A167Z8U8"/>
<keyword evidence="4" id="KW-0472">Membrane</keyword>
<dbReference type="InterPro" id="IPR044215">
    <property type="entry name" value="PIG-H"/>
</dbReference>
<comment type="caution">
    <text evidence="6">The sequence shown here is derived from an EMBL/GenBank/DDBJ whole genome shotgun (WGS) entry which is preliminary data.</text>
</comment>
<feature type="domain" description="Phosphatidylinositol N-acetylglucosaminyltransferase subunit H conserved" evidence="5">
    <location>
        <begin position="272"/>
        <end position="305"/>
    </location>
</feature>
<feature type="region of interest" description="Disordered" evidence="3">
    <location>
        <begin position="309"/>
        <end position="390"/>
    </location>
</feature>
<reference evidence="6 7" key="1">
    <citation type="journal article" date="2016" name="Genome Biol. Evol.">
        <title>Divergent and convergent evolution of fungal pathogenicity.</title>
        <authorList>
            <person name="Shang Y."/>
            <person name="Xiao G."/>
            <person name="Zheng P."/>
            <person name="Cen K."/>
            <person name="Zhan S."/>
            <person name="Wang C."/>
        </authorList>
    </citation>
    <scope>NUCLEOTIDE SEQUENCE [LARGE SCALE GENOMIC DNA]</scope>
    <source>
        <strain evidence="6 7">RCEF 264</strain>
    </source>
</reference>
<proteinExistence type="inferred from homology"/>
<accession>A0A167Z8U8</accession>
<feature type="compositionally biased region" description="Acidic residues" evidence="3">
    <location>
        <begin position="324"/>
        <end position="343"/>
    </location>
</feature>
<dbReference type="GO" id="GO:0006506">
    <property type="term" value="P:GPI anchor biosynthetic process"/>
    <property type="evidence" value="ECO:0007669"/>
    <property type="project" value="UniProtKB-UniPathway"/>
</dbReference>
<feature type="compositionally biased region" description="Acidic residues" evidence="3">
    <location>
        <begin position="376"/>
        <end position="390"/>
    </location>
</feature>
<evidence type="ECO:0000256" key="3">
    <source>
        <dbReference type="SAM" id="MobiDB-lite"/>
    </source>
</evidence>
<dbReference type="GO" id="GO:0000506">
    <property type="term" value="C:glycosylphosphatidylinositol-N-acetylglucosaminyltransferase (GPI-GnT) complex"/>
    <property type="evidence" value="ECO:0007669"/>
    <property type="project" value="InterPro"/>
</dbReference>
<comment type="similarity">
    <text evidence="2">Belongs to the PIGH family.</text>
</comment>
<evidence type="ECO:0000256" key="1">
    <source>
        <dbReference type="ARBA" id="ARBA00004687"/>
    </source>
</evidence>